<dbReference type="SUPFAM" id="SSF56047">
    <property type="entry name" value="Ribosomal protein S8"/>
    <property type="match status" value="1"/>
</dbReference>
<dbReference type="PROSITE" id="PS00053">
    <property type="entry name" value="RIBOSOMAL_S8"/>
    <property type="match status" value="1"/>
</dbReference>
<evidence type="ECO:0000256" key="6">
    <source>
        <dbReference type="ARBA" id="ARBA00035258"/>
    </source>
</evidence>
<dbReference type="FunFam" id="3.30.1370.30:FF:000002">
    <property type="entry name" value="30S ribosomal protein S8"/>
    <property type="match status" value="1"/>
</dbReference>
<protein>
    <recommendedName>
        <fullName evidence="6 8">Small ribosomal subunit protein uS8</fullName>
    </recommendedName>
</protein>
<keyword evidence="5 8" id="KW-0687">Ribonucleoprotein</keyword>
<dbReference type="GO" id="GO:1990904">
    <property type="term" value="C:ribonucleoprotein complex"/>
    <property type="evidence" value="ECO:0007669"/>
    <property type="project" value="UniProtKB-KW"/>
</dbReference>
<dbReference type="FunFam" id="3.30.1490.10:FF:000001">
    <property type="entry name" value="30S ribosomal protein S8"/>
    <property type="match status" value="1"/>
</dbReference>
<keyword evidence="3 8" id="KW-0694">RNA-binding</keyword>
<keyword evidence="2 8" id="KW-0699">rRNA-binding</keyword>
<dbReference type="GO" id="GO:0005737">
    <property type="term" value="C:cytoplasm"/>
    <property type="evidence" value="ECO:0007669"/>
    <property type="project" value="UniProtKB-ARBA"/>
</dbReference>
<evidence type="ECO:0000313" key="10">
    <source>
        <dbReference type="EMBL" id="HGU32002.1"/>
    </source>
</evidence>
<gene>
    <name evidence="8" type="primary">rpsH</name>
    <name evidence="10" type="ORF">ENS29_04000</name>
    <name evidence="11" type="ORF">ENS29_06630</name>
    <name evidence="12" type="ORF">ENS29_08150</name>
</gene>
<name>A0A7C4ML41_9BACT</name>
<comment type="function">
    <text evidence="8">One of the primary rRNA binding proteins, it binds directly to 16S rRNA central domain where it helps coordinate assembly of the platform of the 30S subunit.</text>
</comment>
<evidence type="ECO:0000256" key="8">
    <source>
        <dbReference type="HAMAP-Rule" id="MF_01302"/>
    </source>
</evidence>
<dbReference type="PANTHER" id="PTHR11758">
    <property type="entry name" value="40S RIBOSOMAL PROTEIN S15A"/>
    <property type="match status" value="1"/>
</dbReference>
<dbReference type="Gene3D" id="3.30.1370.30">
    <property type="match status" value="1"/>
</dbReference>
<reference evidence="10" key="1">
    <citation type="journal article" date="2020" name="mSystems">
        <title>Genome- and Community-Level Interaction Insights into Carbon Utilization and Element Cycling Functions of Hydrothermarchaeota in Hydrothermal Sediment.</title>
        <authorList>
            <person name="Zhou Z."/>
            <person name="Liu Y."/>
            <person name="Xu W."/>
            <person name="Pan J."/>
            <person name="Luo Z.H."/>
            <person name="Li M."/>
        </authorList>
    </citation>
    <scope>NUCLEOTIDE SEQUENCE [LARGE SCALE GENOMIC DNA]</scope>
    <source>
        <strain evidence="10">SpSt-477</strain>
    </source>
</reference>
<comment type="subunit">
    <text evidence="7 8">Part of the 30S ribosomal subunit. Contacts proteins S5 and S12.</text>
</comment>
<evidence type="ECO:0000256" key="1">
    <source>
        <dbReference type="ARBA" id="ARBA00006471"/>
    </source>
</evidence>
<dbReference type="NCBIfam" id="NF001109">
    <property type="entry name" value="PRK00136.1"/>
    <property type="match status" value="1"/>
</dbReference>
<dbReference type="EMBL" id="DSUH01000085">
    <property type="protein sequence ID" value="HGU32002.1"/>
    <property type="molecule type" value="Genomic_DNA"/>
</dbReference>
<dbReference type="AlphaFoldDB" id="A0A7C4ML41"/>
<keyword evidence="4 8" id="KW-0689">Ribosomal protein</keyword>
<sequence>MAITDPIADMLTRIRNAAKAKFNSVDIPGSKLKIEIAKVLKEEGYIRNFKFIQDQKQGILRIYLKYGQANTPAIMGLSRISKPSRRVYVRVQDIKPVLNGLGTSILSTSKGILTDKKARQEKIGGEVLCNIW</sequence>
<comment type="similarity">
    <text evidence="1 8 9">Belongs to the universal ribosomal protein uS8 family.</text>
</comment>
<evidence type="ECO:0000256" key="5">
    <source>
        <dbReference type="ARBA" id="ARBA00023274"/>
    </source>
</evidence>
<comment type="caution">
    <text evidence="10">The sequence shown here is derived from an EMBL/GenBank/DDBJ whole genome shotgun (WGS) entry which is preliminary data.</text>
</comment>
<dbReference type="Pfam" id="PF00410">
    <property type="entry name" value="Ribosomal_S8"/>
    <property type="match status" value="1"/>
</dbReference>
<dbReference type="GO" id="GO:0006412">
    <property type="term" value="P:translation"/>
    <property type="evidence" value="ECO:0007669"/>
    <property type="project" value="UniProtKB-UniRule"/>
</dbReference>
<dbReference type="GO" id="GO:0019843">
    <property type="term" value="F:rRNA binding"/>
    <property type="evidence" value="ECO:0007669"/>
    <property type="project" value="UniProtKB-UniRule"/>
</dbReference>
<evidence type="ECO:0000256" key="4">
    <source>
        <dbReference type="ARBA" id="ARBA00022980"/>
    </source>
</evidence>
<dbReference type="EMBL" id="DSUH01000153">
    <property type="protein sequence ID" value="HGU32513.1"/>
    <property type="molecule type" value="Genomic_DNA"/>
</dbReference>
<dbReference type="HAMAP" id="MF_01302_B">
    <property type="entry name" value="Ribosomal_uS8_B"/>
    <property type="match status" value="1"/>
</dbReference>
<dbReference type="Gene3D" id="3.30.1490.10">
    <property type="match status" value="1"/>
</dbReference>
<dbReference type="InterPro" id="IPR035987">
    <property type="entry name" value="Ribosomal_uS8_sf"/>
</dbReference>
<organism evidence="10">
    <name type="scientific">Desulfatirhabdium butyrativorans</name>
    <dbReference type="NCBI Taxonomy" id="340467"/>
    <lineage>
        <taxon>Bacteria</taxon>
        <taxon>Pseudomonadati</taxon>
        <taxon>Thermodesulfobacteriota</taxon>
        <taxon>Desulfobacteria</taxon>
        <taxon>Desulfobacterales</taxon>
        <taxon>Desulfatirhabdiaceae</taxon>
        <taxon>Desulfatirhabdium</taxon>
    </lineage>
</organism>
<dbReference type="InterPro" id="IPR000630">
    <property type="entry name" value="Ribosomal_uS8"/>
</dbReference>
<dbReference type="GO" id="GO:0003735">
    <property type="term" value="F:structural constituent of ribosome"/>
    <property type="evidence" value="ECO:0007669"/>
    <property type="project" value="InterPro"/>
</dbReference>
<dbReference type="EMBL" id="DSUH01000192">
    <property type="protein sequence ID" value="HGU32812.1"/>
    <property type="molecule type" value="Genomic_DNA"/>
</dbReference>
<evidence type="ECO:0000313" key="11">
    <source>
        <dbReference type="EMBL" id="HGU32513.1"/>
    </source>
</evidence>
<evidence type="ECO:0000256" key="3">
    <source>
        <dbReference type="ARBA" id="ARBA00022884"/>
    </source>
</evidence>
<evidence type="ECO:0000256" key="7">
    <source>
        <dbReference type="ARBA" id="ARBA00046740"/>
    </source>
</evidence>
<evidence type="ECO:0000256" key="9">
    <source>
        <dbReference type="RuleBase" id="RU003660"/>
    </source>
</evidence>
<dbReference type="InterPro" id="IPR047863">
    <property type="entry name" value="Ribosomal_uS8_CS"/>
</dbReference>
<evidence type="ECO:0000256" key="2">
    <source>
        <dbReference type="ARBA" id="ARBA00022730"/>
    </source>
</evidence>
<evidence type="ECO:0000313" key="12">
    <source>
        <dbReference type="EMBL" id="HGU32812.1"/>
    </source>
</evidence>
<proteinExistence type="inferred from homology"/>
<dbReference type="GO" id="GO:0005840">
    <property type="term" value="C:ribosome"/>
    <property type="evidence" value="ECO:0007669"/>
    <property type="project" value="UniProtKB-KW"/>
</dbReference>
<accession>A0A7C4ML41</accession>